<evidence type="ECO:0000256" key="5">
    <source>
        <dbReference type="ARBA" id="ARBA00023004"/>
    </source>
</evidence>
<dbReference type="InterPro" id="IPR036951">
    <property type="entry name" value="ArAA_hydroxylase_sf"/>
</dbReference>
<proteinExistence type="inferred from homology"/>
<dbReference type="InterPro" id="IPR019774">
    <property type="entry name" value="Aromatic-AA_hydroxylase_C"/>
</dbReference>
<protein>
    <recommendedName>
        <fullName evidence="7">Biopterin-dependent aromatic amino acid hydroxylase family profile domain-containing protein</fullName>
    </recommendedName>
</protein>
<dbReference type="InterPro" id="IPR001273">
    <property type="entry name" value="ArAA_hydroxylase"/>
</dbReference>
<evidence type="ECO:0000259" key="7">
    <source>
        <dbReference type="PROSITE" id="PS51410"/>
    </source>
</evidence>
<comment type="similarity">
    <text evidence="2">Belongs to the biopterin-dependent aromatic amino acid hydroxylase family.</text>
</comment>
<dbReference type="SUPFAM" id="SSF56534">
    <property type="entry name" value="Aromatic aminoacid monoxygenases, catalytic and oligomerization domains"/>
    <property type="match status" value="1"/>
</dbReference>
<accession>A0A382ADY5</accession>
<dbReference type="PANTHER" id="PTHR11473">
    <property type="entry name" value="AROMATIC AMINO ACID HYDROXYLASE"/>
    <property type="match status" value="1"/>
</dbReference>
<comment type="cofactor">
    <cofactor evidence="1">
        <name>Fe(2+)</name>
        <dbReference type="ChEBI" id="CHEBI:29033"/>
    </cofactor>
</comment>
<dbReference type="GO" id="GO:0004505">
    <property type="term" value="F:phenylalanine 4-monooxygenase activity"/>
    <property type="evidence" value="ECO:0007669"/>
    <property type="project" value="UniProtKB-ARBA"/>
</dbReference>
<dbReference type="PRINTS" id="PR00372">
    <property type="entry name" value="FYWHYDRXLASE"/>
</dbReference>
<dbReference type="Gene3D" id="1.10.800.10">
    <property type="entry name" value="Aromatic amino acid hydroxylase"/>
    <property type="match status" value="1"/>
</dbReference>
<keyword evidence="6" id="KW-0503">Monooxygenase</keyword>
<evidence type="ECO:0000313" key="8">
    <source>
        <dbReference type="EMBL" id="SVA99780.1"/>
    </source>
</evidence>
<dbReference type="EMBL" id="UINC01025001">
    <property type="protein sequence ID" value="SVA99780.1"/>
    <property type="molecule type" value="Genomic_DNA"/>
</dbReference>
<evidence type="ECO:0000256" key="3">
    <source>
        <dbReference type="ARBA" id="ARBA00022723"/>
    </source>
</evidence>
<evidence type="ECO:0000256" key="1">
    <source>
        <dbReference type="ARBA" id="ARBA00001954"/>
    </source>
</evidence>
<evidence type="ECO:0000256" key="2">
    <source>
        <dbReference type="ARBA" id="ARBA00009712"/>
    </source>
</evidence>
<organism evidence="8">
    <name type="scientific">marine metagenome</name>
    <dbReference type="NCBI Taxonomy" id="408172"/>
    <lineage>
        <taxon>unclassified sequences</taxon>
        <taxon>metagenomes</taxon>
        <taxon>ecological metagenomes</taxon>
    </lineage>
</organism>
<evidence type="ECO:0000256" key="4">
    <source>
        <dbReference type="ARBA" id="ARBA00023002"/>
    </source>
</evidence>
<dbReference type="PROSITE" id="PS00367">
    <property type="entry name" value="BH4_AAA_HYDROXYL_1"/>
    <property type="match status" value="1"/>
</dbReference>
<reference evidence="8" key="1">
    <citation type="submission" date="2018-05" db="EMBL/GenBank/DDBJ databases">
        <authorList>
            <person name="Lanie J.A."/>
            <person name="Ng W.-L."/>
            <person name="Kazmierczak K.M."/>
            <person name="Andrzejewski T.M."/>
            <person name="Davidsen T.M."/>
            <person name="Wayne K.J."/>
            <person name="Tettelin H."/>
            <person name="Glass J.I."/>
            <person name="Rusch D."/>
            <person name="Podicherti R."/>
            <person name="Tsui H.-C.T."/>
            <person name="Winkler M.E."/>
        </authorList>
    </citation>
    <scope>NUCLEOTIDE SEQUENCE</scope>
</reference>
<dbReference type="Pfam" id="PF00351">
    <property type="entry name" value="Biopterin_H"/>
    <property type="match status" value="1"/>
</dbReference>
<keyword evidence="3" id="KW-0479">Metal-binding</keyword>
<keyword evidence="4" id="KW-0560">Oxidoreductase</keyword>
<dbReference type="GO" id="GO:0005506">
    <property type="term" value="F:iron ion binding"/>
    <property type="evidence" value="ECO:0007669"/>
    <property type="project" value="InterPro"/>
</dbReference>
<gene>
    <name evidence="8" type="ORF">METZ01_LOCUS152634</name>
</gene>
<dbReference type="InterPro" id="IPR018301">
    <property type="entry name" value="ArAA_hydroxylase_Fe/CU_BS"/>
</dbReference>
<dbReference type="AlphaFoldDB" id="A0A382ADY5"/>
<dbReference type="PROSITE" id="PS51410">
    <property type="entry name" value="BH4_AAA_HYDROXYL_2"/>
    <property type="match status" value="1"/>
</dbReference>
<keyword evidence="5" id="KW-0408">Iron</keyword>
<name>A0A382ADY5_9ZZZZ</name>
<dbReference type="PANTHER" id="PTHR11473:SF24">
    <property type="entry name" value="PHENYLALANINE-4-HYDROXYLASE"/>
    <property type="match status" value="1"/>
</dbReference>
<feature type="domain" description="Biopterin-dependent aromatic amino acid hydroxylase family profile" evidence="7">
    <location>
        <begin position="1"/>
        <end position="236"/>
    </location>
</feature>
<dbReference type="InterPro" id="IPR036329">
    <property type="entry name" value="Aro-AA_hydroxylase_C_sf"/>
</dbReference>
<evidence type="ECO:0000256" key="6">
    <source>
        <dbReference type="ARBA" id="ARBA00023033"/>
    </source>
</evidence>
<sequence>MKERVFSNNEIEAWNTVLATHEKTRKKQVVDIFHSGLTTLNIQAVIIPHLQEINDTLKKKSGFKGVYVKGLEDGKSFYSMLAKRLFPIGNFIRNKSDLSYTPEPDMIHDLYGHIPFLIDIEYAEFCQKFGKTACMFINDDKKFHQFERFFWFTIEFGLIKTVDGPRAFGAGIASSIGECEFSLSSKPEVIDFDIDKIINQEFRIDQMQKRLFILESKVQLYECIPELVDKVNISEK</sequence>